<dbReference type="InterPro" id="IPR026276">
    <property type="entry name" value="Baseplate_GpP"/>
</dbReference>
<dbReference type="Pfam" id="PF22255">
    <property type="entry name" value="Gp44-like_2nd"/>
    <property type="match status" value="1"/>
</dbReference>
<dbReference type="InterPro" id="IPR023399">
    <property type="entry name" value="Baseplate-like_2-layer_sand"/>
</dbReference>
<keyword evidence="5" id="KW-1185">Reference proteome</keyword>
<protein>
    <recommendedName>
        <fullName evidence="6">Tail protein</fullName>
    </recommendedName>
</protein>
<evidence type="ECO:0000313" key="5">
    <source>
        <dbReference type="Proteomes" id="UP000052167"/>
    </source>
</evidence>
<dbReference type="Proteomes" id="UP000052167">
    <property type="component" value="Unassembled WGS sequence"/>
</dbReference>
<evidence type="ECO:0000256" key="1">
    <source>
        <dbReference type="SAM" id="MobiDB-lite"/>
    </source>
</evidence>
<dbReference type="AlphaFoldDB" id="A0A922NZ75"/>
<feature type="region of interest" description="Disordered" evidence="1">
    <location>
        <begin position="307"/>
        <end position="354"/>
    </location>
</feature>
<gene>
    <name evidence="4" type="ORF">GV68_07165</name>
</gene>
<dbReference type="OrthoDB" id="9016931at2"/>
<dbReference type="InterPro" id="IPR053981">
    <property type="entry name" value="Gp44/GpP-like_2nd"/>
</dbReference>
<dbReference type="Gene3D" id="3.30.1920.10">
    <property type="entry name" value="Baseplate protein-like domains - 2 layer sandwich fold"/>
    <property type="match status" value="1"/>
</dbReference>
<dbReference type="Gene3D" id="2.30.300.10">
    <property type="entry name" value="Baseplate protein-like domain - beta roll fold"/>
    <property type="match status" value="1"/>
</dbReference>
<evidence type="ECO:0000259" key="3">
    <source>
        <dbReference type="Pfam" id="PF22255"/>
    </source>
</evidence>
<comment type="caution">
    <text evidence="4">The sequence shown here is derived from an EMBL/GenBank/DDBJ whole genome shotgun (WGS) entry which is preliminary data.</text>
</comment>
<feature type="domain" description="Baseplate hub protein gp44/GpP-like C-terminal" evidence="2">
    <location>
        <begin position="245"/>
        <end position="328"/>
    </location>
</feature>
<dbReference type="SUPFAM" id="SSF69279">
    <property type="entry name" value="Phage tail proteins"/>
    <property type="match status" value="2"/>
</dbReference>
<accession>A0A922NZ75</accession>
<dbReference type="PIRSF" id="PIRSF004440">
    <property type="entry name" value="GpP"/>
    <property type="match status" value="1"/>
</dbReference>
<evidence type="ECO:0000259" key="2">
    <source>
        <dbReference type="Pfam" id="PF21929"/>
    </source>
</evidence>
<reference evidence="4 5" key="1">
    <citation type="submission" date="2014-06" db="EMBL/GenBank/DDBJ databases">
        <title>Rhizobium pelagicum/R2-400B4.</title>
        <authorList>
            <person name="Kimes N.E."/>
            <person name="Lopez-Perez M."/>
        </authorList>
    </citation>
    <scope>NUCLEOTIDE SEQUENCE [LARGE SCALE GENOMIC DNA]</scope>
    <source>
        <strain evidence="4 5">R2-400B4</strain>
    </source>
</reference>
<sequence>MPFEKITADGLPLIKGVDISVSAEEAVRTAQLECVITGSGIPVAIGQRTTLKASGEVVLTGYVRDINTGYAANMRSLSIGLVSATVDYVECSAEHATGEWLDLSIDDIARELDTLGIGIETDGSSFPKEPRHKLVQGESPFASIERRARGRGILISDTEKGRLKLSTKPEGRHRGTLQRGVHILPGASASFTERGRHSDIRVRGQSTEGTDKPQLRAETIARDKGVLRRRPLILLHEGEATVDRMKTRAEWQAKRAAGASVTASLPVTGWRDEAGTLWQRNWLVDVDDDWLGIRGTMIIKSVAFSQRGEGGEGSGTVATLSLADPRALGGENPRGKTADGYAAPGSIEAEYQDE</sequence>
<evidence type="ECO:0008006" key="6">
    <source>
        <dbReference type="Google" id="ProtNLM"/>
    </source>
</evidence>
<name>A0A922NZ75_9HYPH</name>
<dbReference type="RefSeq" id="WP_037166381.1">
    <property type="nucleotide sequence ID" value="NZ_JOKI01000012.1"/>
</dbReference>
<evidence type="ECO:0000313" key="4">
    <source>
        <dbReference type="EMBL" id="KEQ06432.1"/>
    </source>
</evidence>
<organism evidence="4 5">
    <name type="scientific">Pseudorhizobium pelagicum</name>
    <dbReference type="NCBI Taxonomy" id="1509405"/>
    <lineage>
        <taxon>Bacteria</taxon>
        <taxon>Pseudomonadati</taxon>
        <taxon>Pseudomonadota</taxon>
        <taxon>Alphaproteobacteria</taxon>
        <taxon>Hyphomicrobiales</taxon>
        <taxon>Rhizobiaceae</taxon>
        <taxon>Rhizobium/Agrobacterium group</taxon>
        <taxon>Pseudorhizobium</taxon>
    </lineage>
</organism>
<dbReference type="EMBL" id="JOKJ01000016">
    <property type="protein sequence ID" value="KEQ06432.1"/>
    <property type="molecule type" value="Genomic_DNA"/>
</dbReference>
<feature type="domain" description="Baseplate hub protein gp44/GpP-like second" evidence="3">
    <location>
        <begin position="85"/>
        <end position="166"/>
    </location>
</feature>
<proteinExistence type="predicted"/>
<dbReference type="Pfam" id="PF21929">
    <property type="entry name" value="GpP_4th"/>
    <property type="match status" value="1"/>
</dbReference>
<dbReference type="Gene3D" id="3.55.50.10">
    <property type="entry name" value="Baseplate protein-like domains"/>
    <property type="match status" value="1"/>
</dbReference>
<dbReference type="InterPro" id="IPR053982">
    <property type="entry name" value="Gp44/GpP-like_C"/>
</dbReference>